<gene>
    <name evidence="8" type="primary">IntB</name>
</gene>
<dbReference type="InterPro" id="IPR044068">
    <property type="entry name" value="CB"/>
</dbReference>
<dbReference type="Pfam" id="PF13356">
    <property type="entry name" value="Arm-DNA-bind_3"/>
    <property type="match status" value="1"/>
</dbReference>
<dbReference type="GO" id="GO:0006310">
    <property type="term" value="P:DNA recombination"/>
    <property type="evidence" value="ECO:0007669"/>
    <property type="project" value="UniProtKB-KW"/>
</dbReference>
<evidence type="ECO:0000256" key="5">
    <source>
        <dbReference type="PROSITE-ProRule" id="PRU01248"/>
    </source>
</evidence>
<accession>C7SIN0</accession>
<dbReference type="InterPro" id="IPR002104">
    <property type="entry name" value="Integrase_catalytic"/>
</dbReference>
<dbReference type="Pfam" id="PF22022">
    <property type="entry name" value="Phage_int_M"/>
    <property type="match status" value="1"/>
</dbReference>
<dbReference type="GO" id="GO:0015074">
    <property type="term" value="P:DNA integration"/>
    <property type="evidence" value="ECO:0007669"/>
    <property type="project" value="UniProtKB-KW"/>
</dbReference>
<protein>
    <submittedName>
        <fullName evidence="8">Integrase B</fullName>
    </submittedName>
</protein>
<dbReference type="InterPro" id="IPR053876">
    <property type="entry name" value="Phage_int_M"/>
</dbReference>
<dbReference type="Gene3D" id="1.10.443.10">
    <property type="entry name" value="Intergrase catalytic core"/>
    <property type="match status" value="1"/>
</dbReference>
<dbReference type="InterPro" id="IPR011010">
    <property type="entry name" value="DNA_brk_join_enz"/>
</dbReference>
<dbReference type="SUPFAM" id="SSF56349">
    <property type="entry name" value="DNA breaking-rejoining enzymes"/>
    <property type="match status" value="1"/>
</dbReference>
<proteinExistence type="inferred from homology"/>
<organism evidence="8">
    <name type="scientific">Enterobacter sp. 05-202</name>
    <dbReference type="NCBI Taxonomy" id="645628"/>
    <lineage>
        <taxon>Bacteria</taxon>
        <taxon>Pseudomonadati</taxon>
        <taxon>Pseudomonadota</taxon>
        <taxon>Gammaproteobacteria</taxon>
        <taxon>Enterobacterales</taxon>
        <taxon>Enterobacteriaceae</taxon>
        <taxon>Enterobacter</taxon>
        <taxon>Enterobacter cloacae complex</taxon>
    </lineage>
</organism>
<reference evidence="8" key="1">
    <citation type="submission" date="2008-10" db="EMBL/GenBank/DDBJ databases">
        <title>Genotypic and functional characterization of the High Pathogenicity Island of an epidemic Enterobacter hormaechei.</title>
        <authorList>
            <person name="Paauw A."/>
            <person name="Leverstein-van Hall M.A."/>
            <person name="Verhoef J."/>
            <person name="Fluit A.C."/>
        </authorList>
    </citation>
    <scope>NUCLEOTIDE SEQUENCE</scope>
    <source>
        <strain evidence="8">05-202</strain>
    </source>
</reference>
<dbReference type="EMBL" id="FJ423203">
    <property type="protein sequence ID" value="ACR39088.1"/>
    <property type="molecule type" value="Genomic_DNA"/>
</dbReference>
<name>C7SIN0_9ENTR</name>
<evidence type="ECO:0000259" key="6">
    <source>
        <dbReference type="PROSITE" id="PS51898"/>
    </source>
</evidence>
<evidence type="ECO:0000256" key="2">
    <source>
        <dbReference type="ARBA" id="ARBA00022908"/>
    </source>
</evidence>
<dbReference type="Gene3D" id="1.10.150.130">
    <property type="match status" value="1"/>
</dbReference>
<evidence type="ECO:0000256" key="3">
    <source>
        <dbReference type="ARBA" id="ARBA00023125"/>
    </source>
</evidence>
<dbReference type="InterPro" id="IPR010998">
    <property type="entry name" value="Integrase_recombinase_N"/>
</dbReference>
<dbReference type="Gene3D" id="3.30.160.390">
    <property type="entry name" value="Integrase, DNA-binding domain"/>
    <property type="match status" value="1"/>
</dbReference>
<feature type="domain" description="Core-binding (CB)" evidence="7">
    <location>
        <begin position="96"/>
        <end position="176"/>
    </location>
</feature>
<keyword evidence="3 5" id="KW-0238">DNA-binding</keyword>
<evidence type="ECO:0000313" key="8">
    <source>
        <dbReference type="EMBL" id="ACR39088.1"/>
    </source>
</evidence>
<dbReference type="CDD" id="cd00801">
    <property type="entry name" value="INT_P4_C"/>
    <property type="match status" value="1"/>
</dbReference>
<dbReference type="GO" id="GO:0003677">
    <property type="term" value="F:DNA binding"/>
    <property type="evidence" value="ECO:0007669"/>
    <property type="project" value="UniProtKB-UniRule"/>
</dbReference>
<comment type="similarity">
    <text evidence="1">Belongs to the 'phage' integrase family.</text>
</comment>
<feature type="domain" description="Tyr recombinase" evidence="6">
    <location>
        <begin position="199"/>
        <end position="393"/>
    </location>
</feature>
<evidence type="ECO:0000256" key="1">
    <source>
        <dbReference type="ARBA" id="ARBA00008857"/>
    </source>
</evidence>
<dbReference type="Pfam" id="PF00589">
    <property type="entry name" value="Phage_integrase"/>
    <property type="match status" value="1"/>
</dbReference>
<sequence>MSLTDAKIRTLKPSDKPFKVSDSHGLYLLVKPGGSRHWYLKYRISGKESRIALGAYPAISQSDARQQREGIRKMLALNINPVQQRAAVRGSRTPEKVFKNVALAWHKSNRKWSQNTADRLLASLNNHIFPVIGNLPVSELKPRHFIDLLKGIEEKGLLEVASRTRQHLSNIMRHAVHQELIDTNPAANLGGVTTPPVRRHYPALPLERLPELLERIGAYHQGRELTRHAVLLMLHVFIRSSELRFARWSEIDFTNRVWTIPATREPIIGVRYSGRGAKMRMPHIVPLSEQSIAILKQIKDITGNNELIFPGDHNPYKPMCENTVNKALRVMGYDTKKDICGHGFRAMACSALMESGLWAKDAVERQMSHQERNTVRMAYIHKAEHLEARKAMMQWWSDYLEACRESYAPPYTIGKNKFIP</sequence>
<dbReference type="InterPro" id="IPR025166">
    <property type="entry name" value="Integrase_DNA_bind_dom"/>
</dbReference>
<dbReference type="InterPro" id="IPR013762">
    <property type="entry name" value="Integrase-like_cat_sf"/>
</dbReference>
<dbReference type="PROSITE" id="PS51898">
    <property type="entry name" value="TYR_RECOMBINASE"/>
    <property type="match status" value="1"/>
</dbReference>
<dbReference type="InterPro" id="IPR050808">
    <property type="entry name" value="Phage_Integrase"/>
</dbReference>
<keyword evidence="2" id="KW-0229">DNA integration</keyword>
<dbReference type="InterPro" id="IPR038488">
    <property type="entry name" value="Integrase_DNA-bd_sf"/>
</dbReference>
<keyword evidence="4" id="KW-0233">DNA recombination</keyword>
<dbReference type="PROSITE" id="PS51900">
    <property type="entry name" value="CB"/>
    <property type="match status" value="1"/>
</dbReference>
<evidence type="ECO:0000259" key="7">
    <source>
        <dbReference type="PROSITE" id="PS51900"/>
    </source>
</evidence>
<evidence type="ECO:0000256" key="4">
    <source>
        <dbReference type="ARBA" id="ARBA00023172"/>
    </source>
</evidence>
<dbReference type="PANTHER" id="PTHR30629:SF9">
    <property type="entry name" value="PROTEIN INTB-RELATED"/>
    <property type="match status" value="1"/>
</dbReference>
<dbReference type="PANTHER" id="PTHR30629">
    <property type="entry name" value="PROPHAGE INTEGRASE"/>
    <property type="match status" value="1"/>
</dbReference>
<dbReference type="AlphaFoldDB" id="C7SIN0"/>